<gene>
    <name evidence="1" type="ORF">NCTC11967_03789</name>
</gene>
<name>A0AB38G0U7_9ENTR</name>
<reference evidence="1 2" key="1">
    <citation type="submission" date="2018-06" db="EMBL/GenBank/DDBJ databases">
        <authorList>
            <consortium name="Pathogen Informatics"/>
            <person name="Doyle S."/>
        </authorList>
    </citation>
    <scope>NUCLEOTIDE SEQUENCE [LARGE SCALE GENOMIC DNA]</scope>
    <source>
        <strain evidence="1 2">NCTC11967</strain>
    </source>
</reference>
<evidence type="ECO:0000313" key="2">
    <source>
        <dbReference type="Proteomes" id="UP000251313"/>
    </source>
</evidence>
<sequence>MTVYYPSSLPDGVITTPIPASADAFEVVEICSAFVNELVEYHDAASSHALCGRLSHALGVLHQLCTVDLPSHRVTALAAEEIPPSSFAAYWGDSDTLLTYAQGVTQTLLSGVLQPAQAETMKGLLHDLVHVLEAYIQEPRVERVH</sequence>
<dbReference type="EMBL" id="UAVL01000019">
    <property type="protein sequence ID" value="SQA64756.1"/>
    <property type="molecule type" value="Genomic_DNA"/>
</dbReference>
<accession>A0AB38G0U7</accession>
<dbReference type="AlphaFoldDB" id="A0AB38G0U7"/>
<proteinExistence type="predicted"/>
<dbReference type="Proteomes" id="UP000251313">
    <property type="component" value="Unassembled WGS sequence"/>
</dbReference>
<organism evidence="1 2">
    <name type="scientific">Yokenella regensburgei</name>
    <dbReference type="NCBI Taxonomy" id="158877"/>
    <lineage>
        <taxon>Bacteria</taxon>
        <taxon>Pseudomonadati</taxon>
        <taxon>Pseudomonadota</taxon>
        <taxon>Gammaproteobacteria</taxon>
        <taxon>Enterobacterales</taxon>
        <taxon>Enterobacteriaceae</taxon>
        <taxon>Yokenella</taxon>
    </lineage>
</organism>
<comment type="caution">
    <text evidence="1">The sequence shown here is derived from an EMBL/GenBank/DDBJ whole genome shotgun (WGS) entry which is preliminary data.</text>
</comment>
<protein>
    <submittedName>
        <fullName evidence="1">Uncharacterized protein</fullName>
    </submittedName>
</protein>
<evidence type="ECO:0000313" key="1">
    <source>
        <dbReference type="EMBL" id="SQA64756.1"/>
    </source>
</evidence>
<dbReference type="RefSeq" id="WP_038255872.1">
    <property type="nucleotide sequence ID" value="NZ_UAVL01000019.1"/>
</dbReference>